<evidence type="ECO:0000259" key="2">
    <source>
        <dbReference type="Pfam" id="PF13462"/>
    </source>
</evidence>
<feature type="domain" description="Thioredoxin-like fold" evidence="2">
    <location>
        <begin position="68"/>
        <end position="221"/>
    </location>
</feature>
<reference evidence="3 4" key="1">
    <citation type="submission" date="2014-11" db="EMBL/GenBank/DDBJ databases">
        <title>Genome sequence of Microbacterium mangrovi MUSC 115(T).</title>
        <authorList>
            <person name="Lee L.-H."/>
        </authorList>
    </citation>
    <scope>NUCLEOTIDE SEQUENCE [LARGE SCALE GENOMIC DNA]</scope>
    <source>
        <strain evidence="3 4">MUSC 115</strain>
    </source>
</reference>
<dbReference type="Proteomes" id="UP000031030">
    <property type="component" value="Unassembled WGS sequence"/>
</dbReference>
<protein>
    <recommendedName>
        <fullName evidence="2">Thioredoxin-like fold domain-containing protein</fullName>
    </recommendedName>
</protein>
<comment type="caution">
    <text evidence="3">The sequence shown here is derived from an EMBL/GenBank/DDBJ whole genome shotgun (WGS) entry which is preliminary data.</text>
</comment>
<feature type="transmembrane region" description="Helical" evidence="1">
    <location>
        <begin position="12"/>
        <end position="33"/>
    </location>
</feature>
<dbReference type="Gene3D" id="3.40.30.10">
    <property type="entry name" value="Glutaredoxin"/>
    <property type="match status" value="1"/>
</dbReference>
<dbReference type="STRING" id="1348253.LK09_18725"/>
<keyword evidence="1" id="KW-1133">Transmembrane helix</keyword>
<dbReference type="OrthoDB" id="117402at2"/>
<evidence type="ECO:0000313" key="3">
    <source>
        <dbReference type="EMBL" id="KHK95435.1"/>
    </source>
</evidence>
<dbReference type="EMBL" id="JTDK01000022">
    <property type="protein sequence ID" value="KHK95435.1"/>
    <property type="molecule type" value="Genomic_DNA"/>
</dbReference>
<evidence type="ECO:0000256" key="1">
    <source>
        <dbReference type="SAM" id="Phobius"/>
    </source>
</evidence>
<dbReference type="RefSeq" id="WP_039402984.1">
    <property type="nucleotide sequence ID" value="NZ_JTDK01000022.1"/>
</dbReference>
<proteinExistence type="predicted"/>
<name>A0A0B2A1F1_9MICO</name>
<keyword evidence="1" id="KW-0472">Membrane</keyword>
<keyword evidence="1" id="KW-0812">Transmembrane</keyword>
<dbReference type="InterPro" id="IPR012336">
    <property type="entry name" value="Thioredoxin-like_fold"/>
</dbReference>
<keyword evidence="4" id="KW-1185">Reference proteome</keyword>
<gene>
    <name evidence="3" type="ORF">LK09_18725</name>
</gene>
<dbReference type="InterPro" id="IPR036249">
    <property type="entry name" value="Thioredoxin-like_sf"/>
</dbReference>
<dbReference type="Pfam" id="PF13462">
    <property type="entry name" value="Thioredoxin_4"/>
    <property type="match status" value="1"/>
</dbReference>
<accession>A0A0B2A1F1</accession>
<organism evidence="3 4">
    <name type="scientific">Microbacterium mangrovi</name>
    <dbReference type="NCBI Taxonomy" id="1348253"/>
    <lineage>
        <taxon>Bacteria</taxon>
        <taxon>Bacillati</taxon>
        <taxon>Actinomycetota</taxon>
        <taxon>Actinomycetes</taxon>
        <taxon>Micrococcales</taxon>
        <taxon>Microbacteriaceae</taxon>
        <taxon>Microbacterium</taxon>
    </lineage>
</organism>
<sequence length="236" mass="24837">MATAVRKTNWFAIWITIAVVVIVVAVTGVVIAMNNAATASKTIPLGDKTPTSSHIDTKSGAISMGSGKDTMANYIDLQCPICKQFEEAYGTSIQQLVSNNTITLQIHPISILDPQSSGTMYSTRAASAVYAVAVHDYTHVYPFIQELYANQPAEGASGLTDDQMISYAKKAGVNVTSALQSDITSNAYANYVTKMTPKTPLSPGATGIGTPTIAINGKTISLSTLPAPADLATLFK</sequence>
<evidence type="ECO:0000313" key="4">
    <source>
        <dbReference type="Proteomes" id="UP000031030"/>
    </source>
</evidence>
<dbReference type="SUPFAM" id="SSF52833">
    <property type="entry name" value="Thioredoxin-like"/>
    <property type="match status" value="1"/>
</dbReference>
<dbReference type="AlphaFoldDB" id="A0A0B2A1F1"/>